<evidence type="ECO:0000256" key="4">
    <source>
        <dbReference type="ARBA" id="ARBA00023157"/>
    </source>
</evidence>
<comment type="subcellular location">
    <subcellularLocation>
        <location evidence="1">Cell envelope</location>
    </subcellularLocation>
</comment>
<dbReference type="GO" id="GO:0030313">
    <property type="term" value="C:cell envelope"/>
    <property type="evidence" value="ECO:0007669"/>
    <property type="project" value="UniProtKB-SubCell"/>
</dbReference>
<sequence>MSPIIPRRSKLIWLFGGLLAAALTYTLLTTSLTKPNHMIRNGSLAPDIQVTTLEGTSIKLSDYRGKGVLLNFWGSWCGPCVNEMPKLKEAYESGIAGVEVLAVNVGESKGTILEFAQKHKLTFPILTDPAGEAAEAYRVNGLPATFVVDAEGQVKQVVPGELTSTEQIKALLNSVQPDASS</sequence>
<evidence type="ECO:0000256" key="1">
    <source>
        <dbReference type="ARBA" id="ARBA00004196"/>
    </source>
</evidence>
<keyword evidence="3" id="KW-0735">Signal-anchor</keyword>
<organism evidence="7 8">
    <name type="scientific">Paenibacillus rigui</name>
    <dbReference type="NCBI Taxonomy" id="554312"/>
    <lineage>
        <taxon>Bacteria</taxon>
        <taxon>Bacillati</taxon>
        <taxon>Bacillota</taxon>
        <taxon>Bacilli</taxon>
        <taxon>Bacillales</taxon>
        <taxon>Paenibacillaceae</taxon>
        <taxon>Paenibacillus</taxon>
    </lineage>
</organism>
<gene>
    <name evidence="7" type="ORF">CF651_27905</name>
</gene>
<dbReference type="PROSITE" id="PS51352">
    <property type="entry name" value="THIOREDOXIN_2"/>
    <property type="match status" value="1"/>
</dbReference>
<dbReference type="InterPro" id="IPR036249">
    <property type="entry name" value="Thioredoxin-like_sf"/>
</dbReference>
<evidence type="ECO:0000313" key="8">
    <source>
        <dbReference type="Proteomes" id="UP000215509"/>
    </source>
</evidence>
<evidence type="ECO:0000256" key="3">
    <source>
        <dbReference type="ARBA" id="ARBA00022968"/>
    </source>
</evidence>
<dbReference type="EMBL" id="NMQW01000052">
    <property type="protein sequence ID" value="OXM83041.1"/>
    <property type="molecule type" value="Genomic_DNA"/>
</dbReference>
<dbReference type="SUPFAM" id="SSF52833">
    <property type="entry name" value="Thioredoxin-like"/>
    <property type="match status" value="1"/>
</dbReference>
<dbReference type="Proteomes" id="UP000215509">
    <property type="component" value="Unassembled WGS sequence"/>
</dbReference>
<dbReference type="Gene3D" id="3.40.30.10">
    <property type="entry name" value="Glutaredoxin"/>
    <property type="match status" value="1"/>
</dbReference>
<dbReference type="AlphaFoldDB" id="A0A229UI53"/>
<dbReference type="PROSITE" id="PS00194">
    <property type="entry name" value="THIOREDOXIN_1"/>
    <property type="match status" value="1"/>
</dbReference>
<dbReference type="GO" id="GO:0016491">
    <property type="term" value="F:oxidoreductase activity"/>
    <property type="evidence" value="ECO:0007669"/>
    <property type="project" value="InterPro"/>
</dbReference>
<keyword evidence="4" id="KW-1015">Disulfide bond</keyword>
<dbReference type="InterPro" id="IPR050553">
    <property type="entry name" value="Thioredoxin_ResA/DsbE_sf"/>
</dbReference>
<comment type="caution">
    <text evidence="7">The sequence shown here is derived from an EMBL/GenBank/DDBJ whole genome shotgun (WGS) entry which is preliminary data.</text>
</comment>
<dbReference type="CDD" id="cd02966">
    <property type="entry name" value="TlpA_like_family"/>
    <property type="match status" value="1"/>
</dbReference>
<dbReference type="GO" id="GO:0016209">
    <property type="term" value="F:antioxidant activity"/>
    <property type="evidence" value="ECO:0007669"/>
    <property type="project" value="InterPro"/>
</dbReference>
<dbReference type="Pfam" id="PF00578">
    <property type="entry name" value="AhpC-TSA"/>
    <property type="match status" value="1"/>
</dbReference>
<evidence type="ECO:0000256" key="2">
    <source>
        <dbReference type="ARBA" id="ARBA00022748"/>
    </source>
</evidence>
<evidence type="ECO:0000313" key="7">
    <source>
        <dbReference type="EMBL" id="OXM83041.1"/>
    </source>
</evidence>
<name>A0A229UI53_9BACL</name>
<evidence type="ECO:0000259" key="6">
    <source>
        <dbReference type="PROSITE" id="PS51352"/>
    </source>
</evidence>
<dbReference type="OrthoDB" id="25753at2"/>
<reference evidence="7 8" key="1">
    <citation type="submission" date="2017-07" db="EMBL/GenBank/DDBJ databases">
        <title>Genome sequencing and assembly of Paenibacillus rigui.</title>
        <authorList>
            <person name="Mayilraj S."/>
        </authorList>
    </citation>
    <scope>NUCLEOTIDE SEQUENCE [LARGE SCALE GENOMIC DNA]</scope>
    <source>
        <strain evidence="7 8">JCM 16352</strain>
    </source>
</reference>
<protein>
    <submittedName>
        <fullName evidence="7">Thiol-disulfide oxidoreductase ResA</fullName>
    </submittedName>
</protein>
<dbReference type="RefSeq" id="WP_094018138.1">
    <property type="nucleotide sequence ID" value="NZ_NMQW01000052.1"/>
</dbReference>
<dbReference type="PANTHER" id="PTHR42852:SF6">
    <property type="entry name" value="THIOL:DISULFIDE INTERCHANGE PROTEIN DSBE"/>
    <property type="match status" value="1"/>
</dbReference>
<accession>A0A229UI53</accession>
<proteinExistence type="predicted"/>
<keyword evidence="8" id="KW-1185">Reference proteome</keyword>
<keyword evidence="2" id="KW-0201">Cytochrome c-type biogenesis</keyword>
<evidence type="ECO:0000256" key="5">
    <source>
        <dbReference type="ARBA" id="ARBA00023284"/>
    </source>
</evidence>
<dbReference type="InterPro" id="IPR013766">
    <property type="entry name" value="Thioredoxin_domain"/>
</dbReference>
<keyword evidence="3" id="KW-0812">Transmembrane</keyword>
<dbReference type="GO" id="GO:0017004">
    <property type="term" value="P:cytochrome complex assembly"/>
    <property type="evidence" value="ECO:0007669"/>
    <property type="project" value="UniProtKB-KW"/>
</dbReference>
<keyword evidence="5" id="KW-0676">Redox-active center</keyword>
<dbReference type="InterPro" id="IPR000866">
    <property type="entry name" value="AhpC/TSA"/>
</dbReference>
<dbReference type="PANTHER" id="PTHR42852">
    <property type="entry name" value="THIOL:DISULFIDE INTERCHANGE PROTEIN DSBE"/>
    <property type="match status" value="1"/>
</dbReference>
<feature type="domain" description="Thioredoxin" evidence="6">
    <location>
        <begin position="39"/>
        <end position="177"/>
    </location>
</feature>
<dbReference type="InterPro" id="IPR017937">
    <property type="entry name" value="Thioredoxin_CS"/>
</dbReference>